<sequence>MSDLENLRTVRQSLVVRRRDLASRGAMSPADGGRSATQIRNLQGEIDAIDAAIDDEIKAAAEAAASAA</sequence>
<comment type="caution">
    <text evidence="1">The sequence shown here is derived from an EMBL/GenBank/DDBJ whole genome shotgun (WGS) entry which is preliminary data.</text>
</comment>
<accession>A0ABU0YVE1</accession>
<gene>
    <name evidence="1" type="ORF">Q8A70_24250</name>
</gene>
<protein>
    <submittedName>
        <fullName evidence="1">Uncharacterized protein</fullName>
    </submittedName>
</protein>
<evidence type="ECO:0000313" key="1">
    <source>
        <dbReference type="EMBL" id="MDQ7250823.1"/>
    </source>
</evidence>
<dbReference type="RefSeq" id="WP_379960586.1">
    <property type="nucleotide sequence ID" value="NZ_JAUYVI010000008.1"/>
</dbReference>
<reference evidence="2" key="1">
    <citation type="submission" date="2023-08" db="EMBL/GenBank/DDBJ databases">
        <title>Rhodospirillaceae gen. nov., a novel taxon isolated from the Yangtze River Yuezi River estuary sludge.</title>
        <authorList>
            <person name="Ruan L."/>
        </authorList>
    </citation>
    <scope>NUCLEOTIDE SEQUENCE [LARGE SCALE GENOMIC DNA]</scope>
    <source>
        <strain evidence="2">R-7</strain>
    </source>
</reference>
<organism evidence="1 2">
    <name type="scientific">Dongia sedimenti</name>
    <dbReference type="NCBI Taxonomy" id="3064282"/>
    <lineage>
        <taxon>Bacteria</taxon>
        <taxon>Pseudomonadati</taxon>
        <taxon>Pseudomonadota</taxon>
        <taxon>Alphaproteobacteria</taxon>
        <taxon>Rhodospirillales</taxon>
        <taxon>Dongiaceae</taxon>
        <taxon>Dongia</taxon>
    </lineage>
</organism>
<evidence type="ECO:0000313" key="2">
    <source>
        <dbReference type="Proteomes" id="UP001230156"/>
    </source>
</evidence>
<dbReference type="EMBL" id="JAUYVI010000008">
    <property type="protein sequence ID" value="MDQ7250823.1"/>
    <property type="molecule type" value="Genomic_DNA"/>
</dbReference>
<proteinExistence type="predicted"/>
<dbReference type="Proteomes" id="UP001230156">
    <property type="component" value="Unassembled WGS sequence"/>
</dbReference>
<keyword evidence="2" id="KW-1185">Reference proteome</keyword>
<name>A0ABU0YVE1_9PROT</name>